<evidence type="ECO:0000256" key="6">
    <source>
        <dbReference type="ARBA" id="ARBA00023136"/>
    </source>
</evidence>
<evidence type="ECO:0000256" key="5">
    <source>
        <dbReference type="ARBA" id="ARBA00022989"/>
    </source>
</evidence>
<sequence length="300" mass="32957">MNSFRWFYILAVIIGASSYGILSSCIKLVYEAGFNDGQVTLSQVTVGTLMLWVVVLCVRSAWTNPFRGPWIKLSLVGIFGLLMTTVFYNIALSELNASLAIVLLFQFTWITMAMDSVVSRRAPTRRQIGAIAVILAGTILAVDLFTSDWSRVSIKGIMFGLLSAMTYSTFLFFAGRVKTDMDPFMKSALMQTATLPVLFILYPPLTYIHSEHWVPLLSWGLLIGLFGQVLPTIMFNVGIPRIGSSLSAMIGSVELPVAIIAAYVILGEPVGVMQWLGMLLILLGIVAAELKPNVKEARMD</sequence>
<organism evidence="9 10">
    <name type="scientific">Paenibacillus chartarius</name>
    <dbReference type="NCBI Taxonomy" id="747481"/>
    <lineage>
        <taxon>Bacteria</taxon>
        <taxon>Bacillati</taxon>
        <taxon>Bacillota</taxon>
        <taxon>Bacilli</taxon>
        <taxon>Bacillales</taxon>
        <taxon>Paenibacillaceae</taxon>
        <taxon>Paenibacillus</taxon>
    </lineage>
</organism>
<name>A0ABV6DM73_9BACL</name>
<evidence type="ECO:0000313" key="9">
    <source>
        <dbReference type="EMBL" id="MFC0213749.1"/>
    </source>
</evidence>
<proteinExistence type="inferred from homology"/>
<dbReference type="PANTHER" id="PTHR42920:SF5">
    <property type="entry name" value="EAMA DOMAIN-CONTAINING PROTEIN"/>
    <property type="match status" value="1"/>
</dbReference>
<feature type="transmembrane region" description="Helical" evidence="7">
    <location>
        <begin position="41"/>
        <end position="58"/>
    </location>
</feature>
<dbReference type="InterPro" id="IPR051258">
    <property type="entry name" value="Diverse_Substrate_Transporter"/>
</dbReference>
<evidence type="ECO:0000256" key="1">
    <source>
        <dbReference type="ARBA" id="ARBA00004651"/>
    </source>
</evidence>
<dbReference type="InterPro" id="IPR037185">
    <property type="entry name" value="EmrE-like"/>
</dbReference>
<dbReference type="Proteomes" id="UP001589776">
    <property type="component" value="Unassembled WGS sequence"/>
</dbReference>
<feature type="domain" description="EamA" evidence="8">
    <location>
        <begin position="155"/>
        <end position="286"/>
    </location>
</feature>
<evidence type="ECO:0000259" key="8">
    <source>
        <dbReference type="Pfam" id="PF00892"/>
    </source>
</evidence>
<feature type="transmembrane region" description="Helical" evidence="7">
    <location>
        <begin position="217"/>
        <end position="239"/>
    </location>
</feature>
<accession>A0ABV6DM73</accession>
<evidence type="ECO:0000256" key="2">
    <source>
        <dbReference type="ARBA" id="ARBA00007362"/>
    </source>
</evidence>
<dbReference type="Pfam" id="PF00892">
    <property type="entry name" value="EamA"/>
    <property type="match status" value="2"/>
</dbReference>
<dbReference type="PANTHER" id="PTHR42920">
    <property type="entry name" value="OS03G0707200 PROTEIN-RELATED"/>
    <property type="match status" value="1"/>
</dbReference>
<feature type="transmembrane region" description="Helical" evidence="7">
    <location>
        <begin position="246"/>
        <end position="266"/>
    </location>
</feature>
<dbReference type="RefSeq" id="WP_377471080.1">
    <property type="nucleotide sequence ID" value="NZ_JBHLWN010000061.1"/>
</dbReference>
<dbReference type="SUPFAM" id="SSF103481">
    <property type="entry name" value="Multidrug resistance efflux transporter EmrE"/>
    <property type="match status" value="2"/>
</dbReference>
<dbReference type="InterPro" id="IPR000620">
    <property type="entry name" value="EamA_dom"/>
</dbReference>
<feature type="domain" description="EamA" evidence="8">
    <location>
        <begin position="7"/>
        <end position="141"/>
    </location>
</feature>
<protein>
    <submittedName>
        <fullName evidence="9">DMT family transporter</fullName>
    </submittedName>
</protein>
<keyword evidence="10" id="KW-1185">Reference proteome</keyword>
<evidence type="ECO:0000256" key="3">
    <source>
        <dbReference type="ARBA" id="ARBA00022475"/>
    </source>
</evidence>
<dbReference type="EMBL" id="JBHLWN010000061">
    <property type="protein sequence ID" value="MFC0213749.1"/>
    <property type="molecule type" value="Genomic_DNA"/>
</dbReference>
<feature type="transmembrane region" description="Helical" evidence="7">
    <location>
        <begin position="187"/>
        <end position="205"/>
    </location>
</feature>
<evidence type="ECO:0000313" key="10">
    <source>
        <dbReference type="Proteomes" id="UP001589776"/>
    </source>
</evidence>
<feature type="transmembrane region" description="Helical" evidence="7">
    <location>
        <begin position="70"/>
        <end position="91"/>
    </location>
</feature>
<gene>
    <name evidence="9" type="ORF">ACFFK0_14990</name>
</gene>
<feature type="transmembrane region" description="Helical" evidence="7">
    <location>
        <begin position="7"/>
        <end position="29"/>
    </location>
</feature>
<comment type="similarity">
    <text evidence="2">Belongs to the EamA transporter family.</text>
</comment>
<keyword evidence="6 7" id="KW-0472">Membrane</keyword>
<comment type="caution">
    <text evidence="9">The sequence shown here is derived from an EMBL/GenBank/DDBJ whole genome shotgun (WGS) entry which is preliminary data.</text>
</comment>
<keyword evidence="5 7" id="KW-1133">Transmembrane helix</keyword>
<keyword evidence="3" id="KW-1003">Cell membrane</keyword>
<feature type="transmembrane region" description="Helical" evidence="7">
    <location>
        <begin position="272"/>
        <end position="290"/>
    </location>
</feature>
<evidence type="ECO:0000256" key="7">
    <source>
        <dbReference type="SAM" id="Phobius"/>
    </source>
</evidence>
<comment type="subcellular location">
    <subcellularLocation>
        <location evidence="1">Cell membrane</location>
        <topology evidence="1">Multi-pass membrane protein</topology>
    </subcellularLocation>
</comment>
<evidence type="ECO:0000256" key="4">
    <source>
        <dbReference type="ARBA" id="ARBA00022692"/>
    </source>
</evidence>
<feature type="transmembrane region" description="Helical" evidence="7">
    <location>
        <begin position="157"/>
        <end position="175"/>
    </location>
</feature>
<reference evidence="9 10" key="1">
    <citation type="submission" date="2024-09" db="EMBL/GenBank/DDBJ databases">
        <authorList>
            <person name="Sun Q."/>
            <person name="Mori K."/>
        </authorList>
    </citation>
    <scope>NUCLEOTIDE SEQUENCE [LARGE SCALE GENOMIC DNA]</scope>
    <source>
        <strain evidence="9 10">CCM 7759</strain>
    </source>
</reference>
<dbReference type="PROSITE" id="PS51257">
    <property type="entry name" value="PROKAR_LIPOPROTEIN"/>
    <property type="match status" value="1"/>
</dbReference>
<keyword evidence="4 7" id="KW-0812">Transmembrane</keyword>
<feature type="transmembrane region" description="Helical" evidence="7">
    <location>
        <begin position="128"/>
        <end position="145"/>
    </location>
</feature>
<feature type="transmembrane region" description="Helical" evidence="7">
    <location>
        <begin position="97"/>
        <end position="116"/>
    </location>
</feature>